<keyword evidence="1" id="KW-1133">Transmembrane helix</keyword>
<comment type="caution">
    <text evidence="2">The sequence shown here is derived from an EMBL/GenBank/DDBJ whole genome shotgun (WGS) entry which is preliminary data.</text>
</comment>
<protein>
    <recommendedName>
        <fullName evidence="4">Glycerophosphoryl diester phosphodiesterase membrane domain-containing protein</fullName>
    </recommendedName>
</protein>
<dbReference type="EMBL" id="LBXO01000013">
    <property type="protein sequence ID" value="KKR33171.1"/>
    <property type="molecule type" value="Genomic_DNA"/>
</dbReference>
<evidence type="ECO:0008006" key="4">
    <source>
        <dbReference type="Google" id="ProtNLM"/>
    </source>
</evidence>
<name>A0A0G0Q783_9BACT</name>
<sequence length="327" mass="36176">MSLYRKILKQALSLTWSNKYLWFFGLFATLLGGGEYEIVNNSLGGGQEIIAGVRDFLSTNVLSVNTLITLKNFLIENPFSFATTLVMFIIFLLLLLFIIWLTIVSQAALVNNSANALAGKKHSFKEGLDSGIKNFWPVLGYNLITKILIYGIFILISLPVILSAGKVGLTSVNLFYLITFVVFTPVIISLSFIIKYAIAFKILKNESFFGAIQRGWNLFISNWLISLEMAIVLFLASFLVGLVVIILLLILAVPFAFLALALNYLTSFIGFWLIVILALIIFIAIIVLSGAVLTTFQITSWTGLFIELTGAGGTSKLIRLADNIFKK</sequence>
<evidence type="ECO:0000313" key="3">
    <source>
        <dbReference type="Proteomes" id="UP000034137"/>
    </source>
</evidence>
<reference evidence="2 3" key="1">
    <citation type="journal article" date="2015" name="Nature">
        <title>rRNA introns, odd ribosomes, and small enigmatic genomes across a large radiation of phyla.</title>
        <authorList>
            <person name="Brown C.T."/>
            <person name="Hug L.A."/>
            <person name="Thomas B.C."/>
            <person name="Sharon I."/>
            <person name="Castelle C.J."/>
            <person name="Singh A."/>
            <person name="Wilkins M.J."/>
            <person name="Williams K.H."/>
            <person name="Banfield J.F."/>
        </authorList>
    </citation>
    <scope>NUCLEOTIDE SEQUENCE [LARGE SCALE GENOMIC DNA]</scope>
</reference>
<gene>
    <name evidence="2" type="ORF">UT64_C0013G0003</name>
</gene>
<feature type="transmembrane region" description="Helical" evidence="1">
    <location>
        <begin position="269"/>
        <end position="292"/>
    </location>
</feature>
<evidence type="ECO:0000313" key="2">
    <source>
        <dbReference type="EMBL" id="KKR33171.1"/>
    </source>
</evidence>
<organism evidence="2 3">
    <name type="scientific">Candidatus Falkowbacteria bacterium GW2011_GWF2_39_8</name>
    <dbReference type="NCBI Taxonomy" id="1618642"/>
    <lineage>
        <taxon>Bacteria</taxon>
        <taxon>Candidatus Falkowiibacteriota</taxon>
    </lineage>
</organism>
<feature type="transmembrane region" description="Helical" evidence="1">
    <location>
        <begin position="298"/>
        <end position="318"/>
    </location>
</feature>
<feature type="transmembrane region" description="Helical" evidence="1">
    <location>
        <begin position="20"/>
        <end position="39"/>
    </location>
</feature>
<feature type="transmembrane region" description="Helical" evidence="1">
    <location>
        <begin position="215"/>
        <end position="236"/>
    </location>
</feature>
<feature type="transmembrane region" description="Helical" evidence="1">
    <location>
        <begin position="143"/>
        <end position="162"/>
    </location>
</feature>
<proteinExistence type="predicted"/>
<evidence type="ECO:0000256" key="1">
    <source>
        <dbReference type="SAM" id="Phobius"/>
    </source>
</evidence>
<dbReference type="Proteomes" id="UP000034137">
    <property type="component" value="Unassembled WGS sequence"/>
</dbReference>
<keyword evidence="1" id="KW-0472">Membrane</keyword>
<feature type="transmembrane region" description="Helical" evidence="1">
    <location>
        <begin position="174"/>
        <end position="194"/>
    </location>
</feature>
<dbReference type="AlphaFoldDB" id="A0A0G0Q783"/>
<feature type="transmembrane region" description="Helical" evidence="1">
    <location>
        <begin position="79"/>
        <end position="103"/>
    </location>
</feature>
<feature type="transmembrane region" description="Helical" evidence="1">
    <location>
        <begin position="242"/>
        <end position="262"/>
    </location>
</feature>
<keyword evidence="1" id="KW-0812">Transmembrane</keyword>
<accession>A0A0G0Q783</accession>